<feature type="compositionally biased region" description="Polar residues" evidence="1">
    <location>
        <begin position="82"/>
        <end position="98"/>
    </location>
</feature>
<protein>
    <submittedName>
        <fullName evidence="2">Uncharacterized protein</fullName>
    </submittedName>
</protein>
<dbReference type="EMBL" id="HBUF01419346">
    <property type="protein sequence ID" value="CAG6740459.1"/>
    <property type="molecule type" value="Transcribed_RNA"/>
</dbReference>
<sequence length="115" mass="13030">MSVYLSCKFDKDIYLHMYAPIEPTCQFISLPNVPNPSSPSVLPHTKKILSSLQDRGMSCHIQKILSSLQDRGSIKKEHIQTKQKVGTSSSNRPLSIDNNWEHPVDTKTIPFLLPR</sequence>
<name>A0A8D9E5T4_9HEMI</name>
<organism evidence="2">
    <name type="scientific">Cacopsylla melanoneura</name>
    <dbReference type="NCBI Taxonomy" id="428564"/>
    <lineage>
        <taxon>Eukaryota</taxon>
        <taxon>Metazoa</taxon>
        <taxon>Ecdysozoa</taxon>
        <taxon>Arthropoda</taxon>
        <taxon>Hexapoda</taxon>
        <taxon>Insecta</taxon>
        <taxon>Pterygota</taxon>
        <taxon>Neoptera</taxon>
        <taxon>Paraneoptera</taxon>
        <taxon>Hemiptera</taxon>
        <taxon>Sternorrhyncha</taxon>
        <taxon>Psylloidea</taxon>
        <taxon>Psyllidae</taxon>
        <taxon>Psyllinae</taxon>
        <taxon>Cacopsylla</taxon>
    </lineage>
</organism>
<accession>A0A8D9E5T4</accession>
<evidence type="ECO:0000313" key="2">
    <source>
        <dbReference type="EMBL" id="CAG6740459.1"/>
    </source>
</evidence>
<dbReference type="AlphaFoldDB" id="A0A8D9E5T4"/>
<evidence type="ECO:0000256" key="1">
    <source>
        <dbReference type="SAM" id="MobiDB-lite"/>
    </source>
</evidence>
<feature type="region of interest" description="Disordered" evidence="1">
    <location>
        <begin position="75"/>
        <end position="101"/>
    </location>
</feature>
<reference evidence="2" key="1">
    <citation type="submission" date="2021-05" db="EMBL/GenBank/DDBJ databases">
        <authorList>
            <person name="Alioto T."/>
            <person name="Alioto T."/>
            <person name="Gomez Garrido J."/>
        </authorList>
    </citation>
    <scope>NUCLEOTIDE SEQUENCE</scope>
</reference>
<proteinExistence type="predicted"/>